<evidence type="ECO:0000256" key="5">
    <source>
        <dbReference type="SAM" id="Phobius"/>
    </source>
</evidence>
<evidence type="ECO:0000256" key="4">
    <source>
        <dbReference type="ARBA" id="ARBA00023136"/>
    </source>
</evidence>
<feature type="domain" description="Major facilitator superfamily (MFS) profile" evidence="6">
    <location>
        <begin position="1"/>
        <end position="144"/>
    </location>
</feature>
<evidence type="ECO:0000256" key="3">
    <source>
        <dbReference type="ARBA" id="ARBA00022989"/>
    </source>
</evidence>
<keyword evidence="3 5" id="KW-1133">Transmembrane helix</keyword>
<evidence type="ECO:0000256" key="1">
    <source>
        <dbReference type="ARBA" id="ARBA00004651"/>
    </source>
</evidence>
<dbReference type="InterPro" id="IPR020846">
    <property type="entry name" value="MFS_dom"/>
</dbReference>
<keyword evidence="8" id="KW-1185">Reference proteome</keyword>
<organism evidence="7 8">
    <name type="scientific">Rhodococcus navarretei</name>
    <dbReference type="NCBI Taxonomy" id="3128981"/>
    <lineage>
        <taxon>Bacteria</taxon>
        <taxon>Bacillati</taxon>
        <taxon>Actinomycetota</taxon>
        <taxon>Actinomycetes</taxon>
        <taxon>Mycobacteriales</taxon>
        <taxon>Nocardiaceae</taxon>
        <taxon>Rhodococcus</taxon>
    </lineage>
</organism>
<comment type="subcellular location">
    <subcellularLocation>
        <location evidence="1">Cell membrane</location>
        <topology evidence="1">Multi-pass membrane protein</topology>
    </subcellularLocation>
</comment>
<reference evidence="7 8" key="1">
    <citation type="submission" date="2024-03" db="EMBL/GenBank/DDBJ databases">
        <title>Rhodococcus navarretei sp. nov. and Pseudarthrobacter quantumdoti sp. nov., two new species with the ability to biosynthesize Quantum Dots isolated from soil samples at Union Glacier, Antarctica.</title>
        <authorList>
            <person name="Vargas M."/>
        </authorList>
    </citation>
    <scope>NUCLEOTIDE SEQUENCE [LARGE SCALE GENOMIC DNA]</scope>
    <source>
        <strain evidence="7 8">EXRC-4A-4</strain>
    </source>
</reference>
<protein>
    <submittedName>
        <fullName evidence="7">MFS transporter</fullName>
    </submittedName>
</protein>
<dbReference type="Gene3D" id="1.20.1250.20">
    <property type="entry name" value="MFS general substrate transporter like domains"/>
    <property type="match status" value="1"/>
</dbReference>
<keyword evidence="2 5" id="KW-0812">Transmembrane</keyword>
<feature type="transmembrane region" description="Helical" evidence="5">
    <location>
        <begin position="118"/>
        <end position="139"/>
    </location>
</feature>
<dbReference type="Pfam" id="PF07690">
    <property type="entry name" value="MFS_1"/>
    <property type="match status" value="1"/>
</dbReference>
<dbReference type="EMBL" id="JBBPCN010000002">
    <property type="protein sequence ID" value="MEK8074120.1"/>
    <property type="molecule type" value="Genomic_DNA"/>
</dbReference>
<evidence type="ECO:0000313" key="8">
    <source>
        <dbReference type="Proteomes" id="UP001456513"/>
    </source>
</evidence>
<accession>A0ABU9D3F6</accession>
<proteinExistence type="predicted"/>
<dbReference type="InterPro" id="IPR036259">
    <property type="entry name" value="MFS_trans_sf"/>
</dbReference>
<evidence type="ECO:0000256" key="2">
    <source>
        <dbReference type="ARBA" id="ARBA00022692"/>
    </source>
</evidence>
<gene>
    <name evidence="7" type="ORF">AABD04_25005</name>
</gene>
<feature type="transmembrane region" description="Helical" evidence="5">
    <location>
        <begin position="79"/>
        <end position="98"/>
    </location>
</feature>
<evidence type="ECO:0000259" key="6">
    <source>
        <dbReference type="PROSITE" id="PS50850"/>
    </source>
</evidence>
<dbReference type="PROSITE" id="PS50850">
    <property type="entry name" value="MFS"/>
    <property type="match status" value="1"/>
</dbReference>
<sequence>MVGALIFGRISDLIRLKKIVLIFGGVGFTISWLPLVIATSALDFTSICLISFLMGFFSSTGPVAYAIVKDLFPLRMTGFSTSVVNVFPFFGAALFQTIMGYLMDSVGRIDSVYPAEAYRLSFEFCLLASIVSIVCVVFVRENEGVD</sequence>
<feature type="transmembrane region" description="Helical" evidence="5">
    <location>
        <begin position="44"/>
        <end position="67"/>
    </location>
</feature>
<evidence type="ECO:0000313" key="7">
    <source>
        <dbReference type="EMBL" id="MEK8074120.1"/>
    </source>
</evidence>
<dbReference type="Proteomes" id="UP001456513">
    <property type="component" value="Unassembled WGS sequence"/>
</dbReference>
<dbReference type="RefSeq" id="WP_341443150.1">
    <property type="nucleotide sequence ID" value="NZ_JBBPCN010000002.1"/>
</dbReference>
<dbReference type="SUPFAM" id="SSF103473">
    <property type="entry name" value="MFS general substrate transporter"/>
    <property type="match status" value="1"/>
</dbReference>
<keyword evidence="4 5" id="KW-0472">Membrane</keyword>
<name>A0ABU9D3F6_9NOCA</name>
<feature type="transmembrane region" description="Helical" evidence="5">
    <location>
        <begin position="19"/>
        <end position="38"/>
    </location>
</feature>
<dbReference type="InterPro" id="IPR011701">
    <property type="entry name" value="MFS"/>
</dbReference>
<comment type="caution">
    <text evidence="7">The sequence shown here is derived from an EMBL/GenBank/DDBJ whole genome shotgun (WGS) entry which is preliminary data.</text>
</comment>